<dbReference type="AlphaFoldDB" id="A0A7X9WZM2"/>
<sequence>MSHSPDLFEQINNAVLDLQSAQYQSYDRPLKTLAHLLKNPDLAPYNVQLTDGLDLDAFLAENDSRGGMVGGDKLAWPVEPEKVLGLTLLLIQRFAEKPHDMASFGHTYYYTGRKIIGDVRAVTSQVIIPFARDYKAYVMSHGSSAPALARPSSHNTKVFIVHGHDGEARETVARYLEKIGFAPIILHEQANRGRTVIEKVEANSDVGFAVVLLTPDDEGCKKGDTPEPRARQNVLLELGYFIGKLGRDRVCAFQRGTVNIPSDFAGVVWTMMDESNGWKQELARELSAAGYAIDWNTVMK</sequence>
<reference evidence="2 3" key="1">
    <citation type="submission" date="2020-04" db="EMBL/GenBank/DDBJ databases">
        <title>Sphingobium sp. AR-3-1 isolated from Arctic soil.</title>
        <authorList>
            <person name="Dahal R.H."/>
            <person name="Chaudhary D.K."/>
        </authorList>
    </citation>
    <scope>NUCLEOTIDE SEQUENCE [LARGE SCALE GENOMIC DNA]</scope>
    <source>
        <strain evidence="2 3">AR-3-1</strain>
    </source>
</reference>
<dbReference type="PIRSF" id="PIRSF032620">
    <property type="entry name" value="UCP032620"/>
    <property type="match status" value="1"/>
</dbReference>
<dbReference type="Proteomes" id="UP000519023">
    <property type="component" value="Unassembled WGS sequence"/>
</dbReference>
<dbReference type="InterPro" id="IPR019302">
    <property type="entry name" value="CAP12/PCTIR_TIR_dom"/>
</dbReference>
<protein>
    <submittedName>
        <fullName evidence="2">Nucleotide-binding protein</fullName>
    </submittedName>
</protein>
<keyword evidence="3" id="KW-1185">Reference proteome</keyword>
<proteinExistence type="predicted"/>
<accession>A0A7X9WZM2</accession>
<evidence type="ECO:0000259" key="1">
    <source>
        <dbReference type="Pfam" id="PF10137"/>
    </source>
</evidence>
<evidence type="ECO:0000313" key="3">
    <source>
        <dbReference type="Proteomes" id="UP000519023"/>
    </source>
</evidence>
<comment type="caution">
    <text evidence="2">The sequence shown here is derived from an EMBL/GenBank/DDBJ whole genome shotgun (WGS) entry which is preliminary data.</text>
</comment>
<dbReference type="InterPro" id="IPR014571">
    <property type="entry name" value="UCP032620"/>
</dbReference>
<gene>
    <name evidence="2" type="ORF">HHL08_21905</name>
</gene>
<evidence type="ECO:0000313" key="2">
    <source>
        <dbReference type="EMBL" id="NML12755.1"/>
    </source>
</evidence>
<dbReference type="EMBL" id="JABBFV010000025">
    <property type="protein sequence ID" value="NML12755.1"/>
    <property type="molecule type" value="Genomic_DNA"/>
</dbReference>
<name>A0A7X9WZM2_9SPHN</name>
<dbReference type="RefSeq" id="WP_169575102.1">
    <property type="nucleotide sequence ID" value="NZ_JABBFV010000025.1"/>
</dbReference>
<organism evidence="2 3">
    <name type="scientific">Sphingobium psychrophilum</name>
    <dbReference type="NCBI Taxonomy" id="2728834"/>
    <lineage>
        <taxon>Bacteria</taxon>
        <taxon>Pseudomonadati</taxon>
        <taxon>Pseudomonadota</taxon>
        <taxon>Alphaproteobacteria</taxon>
        <taxon>Sphingomonadales</taxon>
        <taxon>Sphingomonadaceae</taxon>
        <taxon>Sphingobium</taxon>
    </lineage>
</organism>
<feature type="domain" description="CD-NTase-associated protein 12/Pycsar effector protein TIR" evidence="1">
    <location>
        <begin position="157"/>
        <end position="273"/>
    </location>
</feature>
<dbReference type="Pfam" id="PF10137">
    <property type="entry name" value="CAP12-PCTIR_TIR"/>
    <property type="match status" value="1"/>
</dbReference>
<dbReference type="GO" id="GO:0050135">
    <property type="term" value="F:NADP+ nucleosidase activity"/>
    <property type="evidence" value="ECO:0007669"/>
    <property type="project" value="InterPro"/>
</dbReference>